<dbReference type="GO" id="GO:0005975">
    <property type="term" value="P:carbohydrate metabolic process"/>
    <property type="evidence" value="ECO:0007669"/>
    <property type="project" value="InterPro"/>
</dbReference>
<dbReference type="InParanoid" id="B7PVA9"/>
<evidence type="ECO:0000259" key="1">
    <source>
        <dbReference type="Pfam" id="PF00704"/>
    </source>
</evidence>
<dbReference type="STRING" id="6945.B7PVA9"/>
<dbReference type="EMBL" id="ABJB010257975">
    <property type="status" value="NOT_ANNOTATED_CDS"/>
    <property type="molecule type" value="Genomic_DNA"/>
</dbReference>
<reference evidence="3" key="2">
    <citation type="submission" date="2020-05" db="UniProtKB">
        <authorList>
            <consortium name="EnsemblMetazoa"/>
        </authorList>
    </citation>
    <scope>IDENTIFICATION</scope>
    <source>
        <strain evidence="3">wikel</strain>
    </source>
</reference>
<dbReference type="AlphaFoldDB" id="B7PVA9"/>
<keyword evidence="4" id="KW-1185">Reference proteome</keyword>
<dbReference type="OrthoDB" id="6496802at2759"/>
<evidence type="ECO:0000313" key="4">
    <source>
        <dbReference type="Proteomes" id="UP000001555"/>
    </source>
</evidence>
<dbReference type="VEuPathDB" id="VectorBase:ISCP_012670"/>
<dbReference type="HOGENOM" id="CLU_842734_0_0_1"/>
<dbReference type="EMBL" id="ABJB010952357">
    <property type="status" value="NOT_ANNOTATED_CDS"/>
    <property type="molecule type" value="Genomic_DNA"/>
</dbReference>
<name>B7PVA9_IXOSC</name>
<evidence type="ECO:0000313" key="2">
    <source>
        <dbReference type="EMBL" id="EEC10531.1"/>
    </source>
</evidence>
<proteinExistence type="predicted"/>
<dbReference type="EMBL" id="ABJB010187776">
    <property type="status" value="NOT_ANNOTATED_CDS"/>
    <property type="molecule type" value="Genomic_DNA"/>
</dbReference>
<gene>
    <name evidence="2" type="ORF">IscW_ISCW008011</name>
</gene>
<dbReference type="EnsemblMetazoa" id="ISCW008011-RA">
    <property type="protein sequence ID" value="ISCW008011-PA"/>
    <property type="gene ID" value="ISCW008011"/>
</dbReference>
<dbReference type="EMBL" id="DS798517">
    <property type="protein sequence ID" value="EEC10531.1"/>
    <property type="molecule type" value="Genomic_DNA"/>
</dbReference>
<dbReference type="Proteomes" id="UP000001555">
    <property type="component" value="Unassembled WGS sequence"/>
</dbReference>
<dbReference type="InterPro" id="IPR001223">
    <property type="entry name" value="Glyco_hydro18_cat"/>
</dbReference>
<dbReference type="InterPro" id="IPR017853">
    <property type="entry name" value="GH"/>
</dbReference>
<dbReference type="EMBL" id="ABJB010409137">
    <property type="status" value="NOT_ANNOTATED_CDS"/>
    <property type="molecule type" value="Genomic_DNA"/>
</dbReference>
<sequence>MALGIWSRYFGHTWNHGRATELQVIVALPLVATCNHLITAGDYVYVHEATASRIAGYYKVIEFLFHLISCQEQERSWNESDREFLAPRLVRNGTRSVLCFYDRLAHQLPAPYAYFPRQMALRYCTHVLYHAPFALDQGRLAYRNPGFDMRFGLAELRRVADRRGYGTKLLFSVGGEEADNGNWSRLAVDRKQRAQLALDIKATLISLGYDGVNLHWATPALVRYLGAQLRRPGSPRDYVLSLMLPTQEHLVELGRELGALAKLTDILIVQAHALYGPASPWLRCASPYEAAQGPSVHSLMNSLGARLFHGHWDCKFCISQSLSSSPHACA</sequence>
<dbReference type="EMBL" id="ABJB010459493">
    <property type="status" value="NOT_ANNOTATED_CDS"/>
    <property type="molecule type" value="Genomic_DNA"/>
</dbReference>
<dbReference type="VEuPathDB" id="VectorBase:ISCW008011"/>
<feature type="domain" description="GH18" evidence="1">
    <location>
        <begin position="98"/>
        <end position="287"/>
    </location>
</feature>
<protein>
    <submittedName>
        <fullName evidence="2 3">Chitinase, putative</fullName>
    </submittedName>
</protein>
<accession>B7PVA9</accession>
<dbReference type="VEuPathDB" id="VectorBase:ISCI008011"/>
<dbReference type="SUPFAM" id="SSF51445">
    <property type="entry name" value="(Trans)glycosidases"/>
    <property type="match status" value="1"/>
</dbReference>
<reference evidence="2 4" key="1">
    <citation type="submission" date="2008-03" db="EMBL/GenBank/DDBJ databases">
        <title>Annotation of Ixodes scapularis.</title>
        <authorList>
            <consortium name="Ixodes scapularis Genome Project Consortium"/>
            <person name="Caler E."/>
            <person name="Hannick L.I."/>
            <person name="Bidwell S."/>
            <person name="Joardar V."/>
            <person name="Thiagarajan M."/>
            <person name="Amedeo P."/>
            <person name="Galinsky K.J."/>
            <person name="Schobel S."/>
            <person name="Inman J."/>
            <person name="Hostetler J."/>
            <person name="Miller J."/>
            <person name="Hammond M."/>
            <person name="Megy K."/>
            <person name="Lawson D."/>
            <person name="Kodira C."/>
            <person name="Sutton G."/>
            <person name="Meyer J."/>
            <person name="Hill C.A."/>
            <person name="Birren B."/>
            <person name="Nene V."/>
            <person name="Collins F."/>
            <person name="Alarcon-Chaidez F."/>
            <person name="Wikel S."/>
            <person name="Strausberg R."/>
        </authorList>
    </citation>
    <scope>NUCLEOTIDE SEQUENCE [LARGE SCALE GENOMIC DNA]</scope>
    <source>
        <strain evidence="4">Wikel</strain>
        <strain evidence="2">Wikel colony</strain>
    </source>
</reference>
<evidence type="ECO:0000313" key="3">
    <source>
        <dbReference type="EnsemblMetazoa" id="ISCW008011-PA"/>
    </source>
</evidence>
<dbReference type="Gene3D" id="3.20.20.80">
    <property type="entry name" value="Glycosidases"/>
    <property type="match status" value="1"/>
</dbReference>
<organism>
    <name type="scientific">Ixodes scapularis</name>
    <name type="common">Black-legged tick</name>
    <name type="synonym">Deer tick</name>
    <dbReference type="NCBI Taxonomy" id="6945"/>
    <lineage>
        <taxon>Eukaryota</taxon>
        <taxon>Metazoa</taxon>
        <taxon>Ecdysozoa</taxon>
        <taxon>Arthropoda</taxon>
        <taxon>Chelicerata</taxon>
        <taxon>Arachnida</taxon>
        <taxon>Acari</taxon>
        <taxon>Parasitiformes</taxon>
        <taxon>Ixodida</taxon>
        <taxon>Ixodoidea</taxon>
        <taxon>Ixodidae</taxon>
        <taxon>Ixodinae</taxon>
        <taxon>Ixodes</taxon>
    </lineage>
</organism>
<dbReference type="Pfam" id="PF00704">
    <property type="entry name" value="Glyco_hydro_18"/>
    <property type="match status" value="1"/>
</dbReference>
<dbReference type="PaxDb" id="6945-B7PVA9"/>